<name>A0ABS8S9I9_DATST</name>
<evidence type="ECO:0000313" key="2">
    <source>
        <dbReference type="EMBL" id="MCD7455485.1"/>
    </source>
</evidence>
<feature type="chain" id="PRO_5046033638" evidence="1">
    <location>
        <begin position="22"/>
        <end position="99"/>
    </location>
</feature>
<proteinExistence type="predicted"/>
<dbReference type="EMBL" id="JACEIK010000348">
    <property type="protein sequence ID" value="MCD7455485.1"/>
    <property type="molecule type" value="Genomic_DNA"/>
</dbReference>
<keyword evidence="3" id="KW-1185">Reference proteome</keyword>
<accession>A0ABS8S9I9</accession>
<comment type="caution">
    <text evidence="2">The sequence shown here is derived from an EMBL/GenBank/DDBJ whole genome shotgun (WGS) entry which is preliminary data.</text>
</comment>
<reference evidence="2 3" key="1">
    <citation type="journal article" date="2021" name="BMC Genomics">
        <title>Datura genome reveals duplications of psychoactive alkaloid biosynthetic genes and high mutation rate following tissue culture.</title>
        <authorList>
            <person name="Rajewski A."/>
            <person name="Carter-House D."/>
            <person name="Stajich J."/>
            <person name="Litt A."/>
        </authorList>
    </citation>
    <scope>NUCLEOTIDE SEQUENCE [LARGE SCALE GENOMIC DNA]</scope>
    <source>
        <strain evidence="2">AR-01</strain>
    </source>
</reference>
<evidence type="ECO:0000313" key="3">
    <source>
        <dbReference type="Proteomes" id="UP000823775"/>
    </source>
</evidence>
<feature type="signal peptide" evidence="1">
    <location>
        <begin position="1"/>
        <end position="21"/>
    </location>
</feature>
<keyword evidence="1" id="KW-0732">Signal</keyword>
<sequence>MNFQQSCSELILFLDYFLSCATPQLQQIQPKVAKLRVTFALKYGLHVNVSTISSPFAASVRSNSTKLTDLWKSQTDFFGSLIWFNGRGDEKDDEMSFGV</sequence>
<evidence type="ECO:0000256" key="1">
    <source>
        <dbReference type="SAM" id="SignalP"/>
    </source>
</evidence>
<gene>
    <name evidence="2" type="ORF">HAX54_028327</name>
</gene>
<dbReference type="Proteomes" id="UP000823775">
    <property type="component" value="Unassembled WGS sequence"/>
</dbReference>
<organism evidence="2 3">
    <name type="scientific">Datura stramonium</name>
    <name type="common">Jimsonweed</name>
    <name type="synonym">Common thornapple</name>
    <dbReference type="NCBI Taxonomy" id="4076"/>
    <lineage>
        <taxon>Eukaryota</taxon>
        <taxon>Viridiplantae</taxon>
        <taxon>Streptophyta</taxon>
        <taxon>Embryophyta</taxon>
        <taxon>Tracheophyta</taxon>
        <taxon>Spermatophyta</taxon>
        <taxon>Magnoliopsida</taxon>
        <taxon>eudicotyledons</taxon>
        <taxon>Gunneridae</taxon>
        <taxon>Pentapetalae</taxon>
        <taxon>asterids</taxon>
        <taxon>lamiids</taxon>
        <taxon>Solanales</taxon>
        <taxon>Solanaceae</taxon>
        <taxon>Solanoideae</taxon>
        <taxon>Datureae</taxon>
        <taxon>Datura</taxon>
    </lineage>
</organism>
<protein>
    <submittedName>
        <fullName evidence="2">Uncharacterized protein</fullName>
    </submittedName>
</protein>